<dbReference type="PANTHER" id="PTHR35848">
    <property type="entry name" value="OXALATE-BINDING PROTEIN"/>
    <property type="match status" value="1"/>
</dbReference>
<evidence type="ECO:0000313" key="3">
    <source>
        <dbReference type="EMBL" id="GAA5481967.1"/>
    </source>
</evidence>
<dbReference type="InterPro" id="IPR051610">
    <property type="entry name" value="GPI/OXD"/>
</dbReference>
<dbReference type="InterPro" id="IPR011051">
    <property type="entry name" value="RmlC_Cupin_sf"/>
</dbReference>
<dbReference type="RefSeq" id="WP_353566107.1">
    <property type="nucleotide sequence ID" value="NZ_BAABRI010000005.1"/>
</dbReference>
<proteinExistence type="predicted"/>
<accession>A0ABP9UMP7</accession>
<reference evidence="3 4" key="1">
    <citation type="submission" date="2024-02" db="EMBL/GenBank/DDBJ databases">
        <title>Haloferula sargassicola NBRC 104335.</title>
        <authorList>
            <person name="Ichikawa N."/>
            <person name="Katano-Makiyama Y."/>
            <person name="Hidaka K."/>
        </authorList>
    </citation>
    <scope>NUCLEOTIDE SEQUENCE [LARGE SCALE GENOMIC DNA]</scope>
    <source>
        <strain evidence="3 4">NBRC 104335</strain>
    </source>
</reference>
<gene>
    <name evidence="3" type="ORF">Hsar01_01182</name>
</gene>
<evidence type="ECO:0000313" key="4">
    <source>
        <dbReference type="Proteomes" id="UP001476282"/>
    </source>
</evidence>
<dbReference type="PANTHER" id="PTHR35848:SF6">
    <property type="entry name" value="CUPIN TYPE-2 DOMAIN-CONTAINING PROTEIN"/>
    <property type="match status" value="1"/>
</dbReference>
<dbReference type="InterPro" id="IPR014710">
    <property type="entry name" value="RmlC-like_jellyroll"/>
</dbReference>
<dbReference type="Proteomes" id="UP001476282">
    <property type="component" value="Unassembled WGS sequence"/>
</dbReference>
<protein>
    <recommendedName>
        <fullName evidence="2">Cupin type-2 domain-containing protein</fullName>
    </recommendedName>
</protein>
<organism evidence="3 4">
    <name type="scientific">Haloferula sargassicola</name>
    <dbReference type="NCBI Taxonomy" id="490096"/>
    <lineage>
        <taxon>Bacteria</taxon>
        <taxon>Pseudomonadati</taxon>
        <taxon>Verrucomicrobiota</taxon>
        <taxon>Verrucomicrobiia</taxon>
        <taxon>Verrucomicrobiales</taxon>
        <taxon>Verrucomicrobiaceae</taxon>
        <taxon>Haloferula</taxon>
    </lineage>
</organism>
<sequence length="162" mass="17619">MKANMRISNIDTIEEKVRVSPRGRYQIFRKSLSLAVGGIKDVGDWGGGHPFDVELARIPPGKANFPLHYHAAQSEFYLVLSGTGVLHEGGASRSIIPGAVIFAAPGDTHQLENNGVEDLVYLVVADNPRSDICTYPDSGKVYLKPLGICLDNKATDYYGEDD</sequence>
<dbReference type="SUPFAM" id="SSF51182">
    <property type="entry name" value="RmlC-like cupins"/>
    <property type="match status" value="1"/>
</dbReference>
<dbReference type="Gene3D" id="2.60.120.10">
    <property type="entry name" value="Jelly Rolls"/>
    <property type="match status" value="1"/>
</dbReference>
<keyword evidence="4" id="KW-1185">Reference proteome</keyword>
<evidence type="ECO:0000259" key="2">
    <source>
        <dbReference type="Pfam" id="PF07883"/>
    </source>
</evidence>
<dbReference type="EMBL" id="BAABRI010000005">
    <property type="protein sequence ID" value="GAA5481967.1"/>
    <property type="molecule type" value="Genomic_DNA"/>
</dbReference>
<keyword evidence="1" id="KW-0479">Metal-binding</keyword>
<name>A0ABP9UMP7_9BACT</name>
<dbReference type="InterPro" id="IPR013096">
    <property type="entry name" value="Cupin_2"/>
</dbReference>
<comment type="caution">
    <text evidence="3">The sequence shown here is derived from an EMBL/GenBank/DDBJ whole genome shotgun (WGS) entry which is preliminary data.</text>
</comment>
<dbReference type="Pfam" id="PF07883">
    <property type="entry name" value="Cupin_2"/>
    <property type="match status" value="1"/>
</dbReference>
<evidence type="ECO:0000256" key="1">
    <source>
        <dbReference type="ARBA" id="ARBA00022723"/>
    </source>
</evidence>
<feature type="domain" description="Cupin type-2" evidence="2">
    <location>
        <begin position="56"/>
        <end position="124"/>
    </location>
</feature>